<dbReference type="GO" id="GO:0009253">
    <property type="term" value="P:peptidoglycan catabolic process"/>
    <property type="evidence" value="ECO:0007669"/>
    <property type="project" value="InterPro"/>
</dbReference>
<dbReference type="EMBL" id="CAVLGL010000104">
    <property type="protein sequence ID" value="CAK1599025.1"/>
    <property type="molecule type" value="Genomic_DNA"/>
</dbReference>
<keyword evidence="2" id="KW-0391">Immunity</keyword>
<gene>
    <name evidence="3" type="ORF">PARMNEM_LOCUS17947</name>
</gene>
<dbReference type="Proteomes" id="UP001314205">
    <property type="component" value="Unassembled WGS sequence"/>
</dbReference>
<dbReference type="CDD" id="cd06583">
    <property type="entry name" value="PGRP"/>
    <property type="match status" value="1"/>
</dbReference>
<dbReference type="Gene3D" id="3.40.80.10">
    <property type="entry name" value="Peptidoglycan recognition protein-like"/>
    <property type="match status" value="1"/>
</dbReference>
<evidence type="ECO:0000313" key="4">
    <source>
        <dbReference type="Proteomes" id="UP001314205"/>
    </source>
</evidence>
<name>A0AAV1LVW9_9NEOP</name>
<evidence type="ECO:0008006" key="5">
    <source>
        <dbReference type="Google" id="ProtNLM"/>
    </source>
</evidence>
<evidence type="ECO:0000256" key="1">
    <source>
        <dbReference type="ARBA" id="ARBA00022588"/>
    </source>
</evidence>
<dbReference type="AlphaFoldDB" id="A0AAV1LVW9"/>
<reference evidence="3 4" key="1">
    <citation type="submission" date="2023-11" db="EMBL/GenBank/DDBJ databases">
        <authorList>
            <person name="Hedman E."/>
            <person name="Englund M."/>
            <person name="Stromberg M."/>
            <person name="Nyberg Akerstrom W."/>
            <person name="Nylinder S."/>
            <person name="Jareborg N."/>
            <person name="Kallberg Y."/>
            <person name="Kronander E."/>
        </authorList>
    </citation>
    <scope>NUCLEOTIDE SEQUENCE [LARGE SCALE GENOMIC DNA]</scope>
</reference>
<dbReference type="InterPro" id="IPR015510">
    <property type="entry name" value="PGRP"/>
</dbReference>
<dbReference type="InterPro" id="IPR002502">
    <property type="entry name" value="Amidase_domain"/>
</dbReference>
<dbReference type="GO" id="GO:0045087">
    <property type="term" value="P:innate immune response"/>
    <property type="evidence" value="ECO:0007669"/>
    <property type="project" value="UniProtKB-KW"/>
</dbReference>
<accession>A0AAV1LVW9</accession>
<dbReference type="PANTHER" id="PTHR11022">
    <property type="entry name" value="PEPTIDOGLYCAN RECOGNITION PROTEIN"/>
    <property type="match status" value="1"/>
</dbReference>
<proteinExistence type="predicted"/>
<evidence type="ECO:0000256" key="2">
    <source>
        <dbReference type="ARBA" id="ARBA00022859"/>
    </source>
</evidence>
<sequence>MTGGICSTLGRKLYAVSCFNLLHILFAEDEPTSKALDAAKELIKCGVQQGHLASNYHVVGHRQLIATESPGRKLYNEIRRWSDWLDDVSSIKN</sequence>
<dbReference type="PANTHER" id="PTHR11022:SF41">
    <property type="entry name" value="PEPTIDOGLYCAN-RECOGNITION PROTEIN LC-RELATED"/>
    <property type="match status" value="1"/>
</dbReference>
<evidence type="ECO:0000313" key="3">
    <source>
        <dbReference type="EMBL" id="CAK1599025.1"/>
    </source>
</evidence>
<keyword evidence="1" id="KW-0399">Innate immunity</keyword>
<organism evidence="3 4">
    <name type="scientific">Parnassius mnemosyne</name>
    <name type="common">clouded apollo</name>
    <dbReference type="NCBI Taxonomy" id="213953"/>
    <lineage>
        <taxon>Eukaryota</taxon>
        <taxon>Metazoa</taxon>
        <taxon>Ecdysozoa</taxon>
        <taxon>Arthropoda</taxon>
        <taxon>Hexapoda</taxon>
        <taxon>Insecta</taxon>
        <taxon>Pterygota</taxon>
        <taxon>Neoptera</taxon>
        <taxon>Endopterygota</taxon>
        <taxon>Lepidoptera</taxon>
        <taxon>Glossata</taxon>
        <taxon>Ditrysia</taxon>
        <taxon>Papilionoidea</taxon>
        <taxon>Papilionidae</taxon>
        <taxon>Parnassiinae</taxon>
        <taxon>Parnassini</taxon>
        <taxon>Parnassius</taxon>
        <taxon>Driopa</taxon>
    </lineage>
</organism>
<keyword evidence="4" id="KW-1185">Reference proteome</keyword>
<dbReference type="SUPFAM" id="SSF55846">
    <property type="entry name" value="N-acetylmuramoyl-L-alanine amidase-like"/>
    <property type="match status" value="1"/>
</dbReference>
<dbReference type="GO" id="GO:0008745">
    <property type="term" value="F:N-acetylmuramoyl-L-alanine amidase activity"/>
    <property type="evidence" value="ECO:0007669"/>
    <property type="project" value="InterPro"/>
</dbReference>
<protein>
    <recommendedName>
        <fullName evidence="5">Peptidoglycan recognition protein family domain-containing protein</fullName>
    </recommendedName>
</protein>
<dbReference type="InterPro" id="IPR036505">
    <property type="entry name" value="Amidase/PGRP_sf"/>
</dbReference>
<comment type="caution">
    <text evidence="3">The sequence shown here is derived from an EMBL/GenBank/DDBJ whole genome shotgun (WGS) entry which is preliminary data.</text>
</comment>